<protein>
    <submittedName>
        <fullName evidence="1">BH3400 protein</fullName>
    </submittedName>
</protein>
<dbReference type="HOGENOM" id="CLU_3402070_0_0_9"/>
<dbReference type="EMBL" id="BA000004">
    <property type="protein sequence ID" value="BAB07119.1"/>
    <property type="molecule type" value="Genomic_DNA"/>
</dbReference>
<dbReference type="Proteomes" id="UP000001258">
    <property type="component" value="Chromosome"/>
</dbReference>
<proteinExistence type="predicted"/>
<dbReference type="AlphaFoldDB" id="Q9K7G1"/>
<organism evidence="1 2">
    <name type="scientific">Halalkalibacterium halodurans (strain ATCC BAA-125 / DSM 18197 / FERM 7344 / JCM 9153 / C-125)</name>
    <name type="common">Bacillus halodurans</name>
    <dbReference type="NCBI Taxonomy" id="272558"/>
    <lineage>
        <taxon>Bacteria</taxon>
        <taxon>Bacillati</taxon>
        <taxon>Bacillota</taxon>
        <taxon>Bacilli</taxon>
        <taxon>Bacillales</taxon>
        <taxon>Bacillaceae</taxon>
        <taxon>Halalkalibacterium (ex Joshi et al. 2022)</taxon>
    </lineage>
</organism>
<evidence type="ECO:0000313" key="2">
    <source>
        <dbReference type="Proteomes" id="UP000001258"/>
    </source>
</evidence>
<accession>Q9K7G1</accession>
<reference evidence="1 2" key="1">
    <citation type="journal article" date="2000" name="Nucleic Acids Res.">
        <title>Complete genome sequence of the alkaliphilic bacterium Bacillus halodurans and genomic sequence comparison with Bacillus subtilis.</title>
        <authorList>
            <person name="Takami H."/>
            <person name="Nakasone K."/>
            <person name="Takaki Y."/>
            <person name="Maeno G."/>
            <person name="Sasaki R."/>
            <person name="Masui N."/>
            <person name="Fuji F."/>
            <person name="Hirama C."/>
            <person name="Nakamura Y."/>
            <person name="Ogasawara N."/>
            <person name="Kuhara S."/>
            <person name="Horikoshi K."/>
        </authorList>
    </citation>
    <scope>NUCLEOTIDE SEQUENCE [LARGE SCALE GENOMIC DNA]</scope>
    <source>
        <strain evidence="2">ATCC BAA-125 / DSM 18197 / FERM 7344 / JCM 9153 / C-125</strain>
    </source>
</reference>
<evidence type="ECO:0000313" key="1">
    <source>
        <dbReference type="EMBL" id="BAB07119.1"/>
    </source>
</evidence>
<dbReference type="STRING" id="272558.gene:10729313"/>
<dbReference type="KEGG" id="bha:BH3400"/>
<gene>
    <name evidence="1" type="ordered locus">BH3400</name>
</gene>
<dbReference type="PIR" id="H84074">
    <property type="entry name" value="H84074"/>
</dbReference>
<name>Q9K7G1_HALH5</name>
<sequence length="30" mass="3535">MQSLILVKQTLENKMMPLAHQGLKEVRWVI</sequence>
<keyword evidence="2" id="KW-1185">Reference proteome</keyword>